<accession>A0A8S5LLR1</accession>
<name>A0A8S5LLR1_9CAUD</name>
<sequence>MTENRINFYLGRLGNEDWICSCDELDLMGEPNKGDLVYLPINANDDNEQEMYVVLQKYVAPNEISYFCKPYNWED</sequence>
<organism evidence="1">
    <name type="scientific">Siphoviridae sp. ctKcB20</name>
    <dbReference type="NCBI Taxonomy" id="2827568"/>
    <lineage>
        <taxon>Viruses</taxon>
        <taxon>Duplodnaviria</taxon>
        <taxon>Heunggongvirae</taxon>
        <taxon>Uroviricota</taxon>
        <taxon>Caudoviricetes</taxon>
    </lineage>
</organism>
<reference evidence="1" key="1">
    <citation type="journal article" date="2021" name="Proc. Natl. Acad. Sci. U.S.A.">
        <title>A Catalog of Tens of Thousands of Viruses from Human Metagenomes Reveals Hidden Associations with Chronic Diseases.</title>
        <authorList>
            <person name="Tisza M.J."/>
            <person name="Buck C.B."/>
        </authorList>
    </citation>
    <scope>NUCLEOTIDE SEQUENCE</scope>
    <source>
        <strain evidence="1">CtKcB20</strain>
    </source>
</reference>
<dbReference type="EMBL" id="BK015870">
    <property type="protein sequence ID" value="DAD70791.1"/>
    <property type="molecule type" value="Genomic_DNA"/>
</dbReference>
<evidence type="ECO:0000313" key="1">
    <source>
        <dbReference type="EMBL" id="DAD70791.1"/>
    </source>
</evidence>
<proteinExistence type="predicted"/>
<protein>
    <submittedName>
        <fullName evidence="1">Uncharacterized protein</fullName>
    </submittedName>
</protein>